<evidence type="ECO:0000313" key="3">
    <source>
        <dbReference type="Proteomes" id="UP000719766"/>
    </source>
</evidence>
<feature type="compositionally biased region" description="Polar residues" evidence="1">
    <location>
        <begin position="728"/>
        <end position="739"/>
    </location>
</feature>
<dbReference type="Proteomes" id="UP000719766">
    <property type="component" value="Unassembled WGS sequence"/>
</dbReference>
<gene>
    <name evidence="2" type="ORF">HD556DRAFT_1463521</name>
</gene>
<dbReference type="EMBL" id="JABBWE010000014">
    <property type="protein sequence ID" value="KAG1798094.1"/>
    <property type="molecule type" value="Genomic_DNA"/>
</dbReference>
<reference evidence="2" key="1">
    <citation type="journal article" date="2020" name="New Phytol.">
        <title>Comparative genomics reveals dynamic genome evolution in host specialist ectomycorrhizal fungi.</title>
        <authorList>
            <person name="Lofgren L.A."/>
            <person name="Nguyen N.H."/>
            <person name="Vilgalys R."/>
            <person name="Ruytinx J."/>
            <person name="Liao H.L."/>
            <person name="Branco S."/>
            <person name="Kuo A."/>
            <person name="LaButti K."/>
            <person name="Lipzen A."/>
            <person name="Andreopoulos W."/>
            <person name="Pangilinan J."/>
            <person name="Riley R."/>
            <person name="Hundley H."/>
            <person name="Na H."/>
            <person name="Barry K."/>
            <person name="Grigoriev I.V."/>
            <person name="Stajich J.E."/>
            <person name="Kennedy P.G."/>
        </authorList>
    </citation>
    <scope>NUCLEOTIDE SEQUENCE</scope>
    <source>
        <strain evidence="2">S12</strain>
    </source>
</reference>
<feature type="compositionally biased region" description="Basic residues" evidence="1">
    <location>
        <begin position="705"/>
        <end position="719"/>
    </location>
</feature>
<dbReference type="GeneID" id="64602057"/>
<dbReference type="RefSeq" id="XP_041162905.1">
    <property type="nucleotide sequence ID" value="XM_041308293.1"/>
</dbReference>
<feature type="region of interest" description="Disordered" evidence="1">
    <location>
        <begin position="577"/>
        <end position="599"/>
    </location>
</feature>
<feature type="region of interest" description="Disordered" evidence="1">
    <location>
        <begin position="700"/>
        <end position="772"/>
    </location>
</feature>
<proteinExistence type="predicted"/>
<protein>
    <submittedName>
        <fullName evidence="2">Uncharacterized protein</fullName>
    </submittedName>
</protein>
<dbReference type="OrthoDB" id="2668183at2759"/>
<organism evidence="2 3">
    <name type="scientific">Suillus plorans</name>
    <dbReference type="NCBI Taxonomy" id="116603"/>
    <lineage>
        <taxon>Eukaryota</taxon>
        <taxon>Fungi</taxon>
        <taxon>Dikarya</taxon>
        <taxon>Basidiomycota</taxon>
        <taxon>Agaricomycotina</taxon>
        <taxon>Agaricomycetes</taxon>
        <taxon>Agaricomycetidae</taxon>
        <taxon>Boletales</taxon>
        <taxon>Suillineae</taxon>
        <taxon>Suillaceae</taxon>
        <taxon>Suillus</taxon>
    </lineage>
</organism>
<accession>A0A9P7DLY0</accession>
<feature type="compositionally biased region" description="Low complexity" evidence="1">
    <location>
        <begin position="740"/>
        <end position="767"/>
    </location>
</feature>
<feature type="region of interest" description="Disordered" evidence="1">
    <location>
        <begin position="373"/>
        <end position="400"/>
    </location>
</feature>
<evidence type="ECO:0000313" key="2">
    <source>
        <dbReference type="EMBL" id="KAG1798094.1"/>
    </source>
</evidence>
<sequence>MSTDWSIAFKPILDLHSKAIFAAGSSSVGKPVVRKIRRAILAAQDEQEEPIALPTSLKKAIKEYYAKSLKDKEEADEREAASRPREPSFYKKPLSEWDVAQKLFKQEIDSYDKAQQQSKGLEYSIKYRTGNAREWFNNMTPSQQQEVKFAMKKWNEEGAPEETQAIYRKNNLKKTLEDFAEQIRRTMGCRIVMLVNHKKKASQTLSVSLHETMPQNAKKKFSVSSSGIKEWAANGFESFGEWSKTEFYPSEDSDHAASDCEDGPVLPEIIVDDEGYAKLPLRDGIGLKGQHELIRSIFHTSYKVCTGGSRPVPWGVITASPSNYLEPGSVPTGFVVKDPSHMKTEELVVFIKAKDADIRVTGKSKTKVVSTLDLDEEDQGRPAPFASHFTERTTQPAAHETTPDDVAINDRYTFLETLSKNENYLELVDATRDLAILAKQNPISERHQDLPTWADWSWSENYLSEDIHTSYATLMASLNKLQTCPISGPSSAMPVILGIGLLYRESKRVIEYEEDEADPNTPFYLPHSAIDLQFLVALDEAVREVLFSVVGQIERLNKEGLSDEVEDEEMRMVVEKERHEVEEKDVESEENVVGGEEQQDELLLDKPVLAVVDATPRPVRQPIIIPQRRVPHGFFDDIPHRAHHASHPSTLRDRLSSLFHTDAHDTSSRPRPFHWVRSRLSGRPTGEDIGLHGHPSAVVDVPYAKGKRRNASARERRMKIPPLKPGNTAASTSRPPNSNTTQHSNSASQAQSSQAQAAVSPSTAPPAVTHTFSSANPHVTIRHAGRWTRFWLLICCTSTEYTHDHQ</sequence>
<dbReference type="AlphaFoldDB" id="A0A9P7DLY0"/>
<comment type="caution">
    <text evidence="2">The sequence shown here is derived from an EMBL/GenBank/DDBJ whole genome shotgun (WGS) entry which is preliminary data.</text>
</comment>
<keyword evidence="3" id="KW-1185">Reference proteome</keyword>
<evidence type="ECO:0000256" key="1">
    <source>
        <dbReference type="SAM" id="MobiDB-lite"/>
    </source>
</evidence>
<name>A0A9P7DLY0_9AGAM</name>